<dbReference type="GO" id="GO:0005737">
    <property type="term" value="C:cytoplasm"/>
    <property type="evidence" value="ECO:0007669"/>
    <property type="project" value="TreeGrafter"/>
</dbReference>
<gene>
    <name evidence="5" type="ORF">Acr_16g0000900</name>
</gene>
<dbReference type="GO" id="GO:0005525">
    <property type="term" value="F:GTP binding"/>
    <property type="evidence" value="ECO:0007669"/>
    <property type="project" value="UniProtKB-KW"/>
</dbReference>
<dbReference type="InterPro" id="IPR027417">
    <property type="entry name" value="P-loop_NTPase"/>
</dbReference>
<evidence type="ECO:0000256" key="4">
    <source>
        <dbReference type="PIRSR" id="PIRSR601019-1"/>
    </source>
</evidence>
<dbReference type="SUPFAM" id="SSF52540">
    <property type="entry name" value="P-loop containing nucleoside triphosphate hydrolases"/>
    <property type="match status" value="1"/>
</dbReference>
<accession>A0A7J0FXS2</accession>
<evidence type="ECO:0000313" key="6">
    <source>
        <dbReference type="Proteomes" id="UP000585474"/>
    </source>
</evidence>
<dbReference type="PANTHER" id="PTHR10218:SF317">
    <property type="entry name" value="EXTRA-LARGE GUANINE NUCLEOTIDE-BINDING PROTEIN 3-LIKE"/>
    <property type="match status" value="1"/>
</dbReference>
<dbReference type="InterPro" id="IPR001019">
    <property type="entry name" value="Gprotein_alpha_su"/>
</dbReference>
<dbReference type="SMART" id="SM00275">
    <property type="entry name" value="G_alpha"/>
    <property type="match status" value="1"/>
</dbReference>
<keyword evidence="6" id="KW-1185">Reference proteome</keyword>
<comment type="caution">
    <text evidence="5">The sequence shown here is derived from an EMBL/GenBank/DDBJ whole genome shotgun (WGS) entry which is preliminary data.</text>
</comment>
<dbReference type="Gene3D" id="1.10.400.10">
    <property type="entry name" value="GI Alpha 1, domain 2-like"/>
    <property type="match status" value="1"/>
</dbReference>
<keyword evidence="3" id="KW-0807">Transducer</keyword>
<keyword evidence="2 4" id="KW-0342">GTP-binding</keyword>
<evidence type="ECO:0000313" key="5">
    <source>
        <dbReference type="EMBL" id="GFZ03466.1"/>
    </source>
</evidence>
<dbReference type="OrthoDB" id="5817230at2759"/>
<feature type="binding site" evidence="4">
    <location>
        <position position="528"/>
    </location>
    <ligand>
        <name>GTP</name>
        <dbReference type="ChEBI" id="CHEBI:37565"/>
    </ligand>
</feature>
<protein>
    <submittedName>
        <fullName evidence="5">Extra-large GTP-binding protein 3</fullName>
    </submittedName>
</protein>
<organism evidence="5 6">
    <name type="scientific">Actinidia rufa</name>
    <dbReference type="NCBI Taxonomy" id="165716"/>
    <lineage>
        <taxon>Eukaryota</taxon>
        <taxon>Viridiplantae</taxon>
        <taxon>Streptophyta</taxon>
        <taxon>Embryophyta</taxon>
        <taxon>Tracheophyta</taxon>
        <taxon>Spermatophyta</taxon>
        <taxon>Magnoliopsida</taxon>
        <taxon>eudicotyledons</taxon>
        <taxon>Gunneridae</taxon>
        <taxon>Pentapetalae</taxon>
        <taxon>asterids</taxon>
        <taxon>Ericales</taxon>
        <taxon>Actinidiaceae</taxon>
        <taxon>Actinidia</taxon>
    </lineage>
</organism>
<dbReference type="PANTHER" id="PTHR10218">
    <property type="entry name" value="GTP-BINDING PROTEIN ALPHA SUBUNIT"/>
    <property type="match status" value="1"/>
</dbReference>
<dbReference type="GO" id="GO:0031683">
    <property type="term" value="F:G-protein beta/gamma-subunit complex binding"/>
    <property type="evidence" value="ECO:0007669"/>
    <property type="project" value="InterPro"/>
</dbReference>
<feature type="binding site" evidence="4">
    <location>
        <begin position="462"/>
        <end position="465"/>
    </location>
    <ligand>
        <name>GTP</name>
        <dbReference type="ChEBI" id="CHEBI:37565"/>
    </ligand>
</feature>
<dbReference type="Pfam" id="PF00503">
    <property type="entry name" value="G-alpha"/>
    <property type="match status" value="1"/>
</dbReference>
<dbReference type="GO" id="GO:0001664">
    <property type="term" value="F:G protein-coupled receptor binding"/>
    <property type="evidence" value="ECO:0007669"/>
    <property type="project" value="TreeGrafter"/>
</dbReference>
<dbReference type="SUPFAM" id="SSF47895">
    <property type="entry name" value="Transducin (alpha subunit), insertion domain"/>
    <property type="match status" value="1"/>
</dbReference>
<dbReference type="InterPro" id="IPR011025">
    <property type="entry name" value="GproteinA_insert"/>
</dbReference>
<evidence type="ECO:0000256" key="1">
    <source>
        <dbReference type="ARBA" id="ARBA00022741"/>
    </source>
</evidence>
<proteinExistence type="predicted"/>
<dbReference type="Gene3D" id="3.40.50.300">
    <property type="entry name" value="P-loop containing nucleotide triphosphate hydrolases"/>
    <property type="match status" value="1"/>
</dbReference>
<dbReference type="GO" id="GO:0003924">
    <property type="term" value="F:GTPase activity"/>
    <property type="evidence" value="ECO:0007669"/>
    <property type="project" value="InterPro"/>
</dbReference>
<sequence>MWRNAYEDKSLWRMVIQCKYSSYEDDWTKKEVLFRDCKAGNLEAGRFLADSLQGIGSRTKQEQAFFGRAYGESGFQLRFFRIAALDANSTVNNLGISQSGGESPENRKSALLSRKLVGNAPQFRRKRASISLRRGSTALYLVQLISDLVRMVSFGLKQLRFDTDEGRFDFERLLLCSVTLDRPRRCSDRPRVVRGGYKQSRHGEAGSNGSGGCIYSINQRFQHFSDWLLDIMATGDLDAFFPAATREYAPIVDEIWKDPAIQETYKRRKELRFLPDVAKYFLDRLSCILGANFEMGSVGGTHRSLSGKLHYMDPPYSERYPCRPDTIWAIEISSNDYEPSEKDIIYVEGVTPSNGLSSLEFSLDDRSPMSEMYNENFESQPPLTKFQLIHINSKGLHDGCKWLEMFEDVRAIIFCVALSDYDQVWTDGTCPLQNKMLANRDVFESLVGHPCFRDTPFMLLLNKYDAFEDKINQVPITVCEWFEDFSPVRAHHNNHSLANQAYYYVAVKFKELYASISGRKLFVWQTRARERSSVDEAFKYIREVLKWDDEKYENMYGINGDDSFYSTEMSSSPYIRQE</sequence>
<name>A0A7J0FXS2_9ERIC</name>
<dbReference type="EMBL" id="BJWL01000016">
    <property type="protein sequence ID" value="GFZ03466.1"/>
    <property type="molecule type" value="Genomic_DNA"/>
</dbReference>
<reference evidence="5 6" key="1">
    <citation type="submission" date="2019-07" db="EMBL/GenBank/DDBJ databases">
        <title>De Novo Assembly of kiwifruit Actinidia rufa.</title>
        <authorList>
            <person name="Sugita-Konishi S."/>
            <person name="Sato K."/>
            <person name="Mori E."/>
            <person name="Abe Y."/>
            <person name="Kisaki G."/>
            <person name="Hamano K."/>
            <person name="Suezawa K."/>
            <person name="Otani M."/>
            <person name="Fukuda T."/>
            <person name="Manabe T."/>
            <person name="Gomi K."/>
            <person name="Tabuchi M."/>
            <person name="Akimitsu K."/>
            <person name="Kataoka I."/>
        </authorList>
    </citation>
    <scope>NUCLEOTIDE SEQUENCE [LARGE SCALE GENOMIC DNA]</scope>
    <source>
        <strain evidence="6">cv. Fuchu</strain>
    </source>
</reference>
<dbReference type="PROSITE" id="PS51882">
    <property type="entry name" value="G_ALPHA"/>
    <property type="match status" value="1"/>
</dbReference>
<dbReference type="AlphaFoldDB" id="A0A7J0FXS2"/>
<dbReference type="GO" id="GO:0007188">
    <property type="term" value="P:adenylate cyclase-modulating G protein-coupled receptor signaling pathway"/>
    <property type="evidence" value="ECO:0007669"/>
    <property type="project" value="TreeGrafter"/>
</dbReference>
<keyword evidence="1 4" id="KW-0547">Nucleotide-binding</keyword>
<dbReference type="FunFam" id="3.40.50.300:FF:000720">
    <property type="entry name" value="Guanine nucleotide-binding protein G(k) subunit alpha"/>
    <property type="match status" value="1"/>
</dbReference>
<dbReference type="GO" id="GO:0005834">
    <property type="term" value="C:heterotrimeric G-protein complex"/>
    <property type="evidence" value="ECO:0007669"/>
    <property type="project" value="TreeGrafter"/>
</dbReference>
<evidence type="ECO:0000256" key="3">
    <source>
        <dbReference type="ARBA" id="ARBA00023224"/>
    </source>
</evidence>
<dbReference type="Proteomes" id="UP000585474">
    <property type="component" value="Unassembled WGS sequence"/>
</dbReference>
<evidence type="ECO:0000256" key="2">
    <source>
        <dbReference type="ARBA" id="ARBA00023134"/>
    </source>
</evidence>